<evidence type="ECO:0000256" key="1">
    <source>
        <dbReference type="ARBA" id="ARBA00004123"/>
    </source>
</evidence>
<dbReference type="Pfam" id="PF22984">
    <property type="entry name" value="RM6_Med14"/>
    <property type="match status" value="1"/>
</dbReference>
<dbReference type="InterPro" id="IPR013947">
    <property type="entry name" value="Mediator_Med14"/>
</dbReference>
<keyword evidence="8 10" id="KW-0539">Nucleus</keyword>
<dbReference type="InterPro" id="IPR056879">
    <property type="entry name" value="RM3_Med14"/>
</dbReference>
<feature type="compositionally biased region" description="Basic and acidic residues" evidence="11">
    <location>
        <begin position="994"/>
        <end position="1004"/>
    </location>
</feature>
<dbReference type="Pfam" id="PF25069">
    <property type="entry name" value="Med14_C"/>
    <property type="match status" value="1"/>
</dbReference>
<feature type="region of interest" description="Disordered" evidence="11">
    <location>
        <begin position="994"/>
        <end position="1016"/>
    </location>
</feature>
<dbReference type="InterPro" id="IPR056877">
    <property type="entry name" value="Med14_C"/>
</dbReference>
<evidence type="ECO:0000259" key="17">
    <source>
        <dbReference type="Pfam" id="PF25067"/>
    </source>
</evidence>
<dbReference type="EMBL" id="LR787864">
    <property type="protein sequence ID" value="CAB3263726.1"/>
    <property type="molecule type" value="mRNA"/>
</dbReference>
<evidence type="ECO:0000256" key="7">
    <source>
        <dbReference type="ARBA" id="ARBA00023163"/>
    </source>
</evidence>
<comment type="subunit">
    <text evidence="10">Component of the Mediator complex.</text>
</comment>
<dbReference type="Pfam" id="PF25067">
    <property type="entry name" value="RM5_Med14"/>
    <property type="match status" value="1"/>
</dbReference>
<feature type="domain" description="Mediator of RNA polymerase II transcription subunit 14 RM8" evidence="14">
    <location>
        <begin position="1107"/>
        <end position="1159"/>
    </location>
</feature>
<feature type="domain" description="Mediator of RNA polymerase II transcription subunit 14 RM2" evidence="13">
    <location>
        <begin position="344"/>
        <end position="419"/>
    </location>
</feature>
<dbReference type="GO" id="GO:0070847">
    <property type="term" value="C:core mediator complex"/>
    <property type="evidence" value="ECO:0007669"/>
    <property type="project" value="TreeGrafter"/>
</dbReference>
<evidence type="ECO:0000256" key="3">
    <source>
        <dbReference type="ARBA" id="ARBA00019619"/>
    </source>
</evidence>
<feature type="domain" description="Mediator of RNA polymerase II transcription subunit 14 RM6" evidence="15">
    <location>
        <begin position="822"/>
        <end position="881"/>
    </location>
</feature>
<comment type="function">
    <text evidence="10">Component of the Mediator complex, a coactivator involved in the regulated transcription of nearly all RNA polymerase II-dependent genes. Mediator functions as a bridge to convey information from gene-specific regulatory proteins to the basal RNA polymerase II transcription machinery. Mediator is recruited to promoters by direct interactions with regulatory proteins and serves as a scaffold for the assembly of a functional preinitiation complex with RNA polymerase II and the general transcription factors.</text>
</comment>
<evidence type="ECO:0000259" key="15">
    <source>
        <dbReference type="Pfam" id="PF22984"/>
    </source>
</evidence>
<keyword evidence="4" id="KW-0677">Repeat</keyword>
<accession>A0A6F9DL67</accession>
<feature type="domain" description="Mediator of RNA polymerase II transcription subunit 14 C-terminal" evidence="18">
    <location>
        <begin position="1177"/>
        <end position="1315"/>
    </location>
</feature>
<evidence type="ECO:0000256" key="4">
    <source>
        <dbReference type="ARBA" id="ARBA00022737"/>
    </source>
</evidence>
<evidence type="ECO:0000256" key="5">
    <source>
        <dbReference type="ARBA" id="ARBA00023015"/>
    </source>
</evidence>
<dbReference type="InterPro" id="IPR056878">
    <property type="entry name" value="RM5_Med14"/>
</dbReference>
<evidence type="ECO:0000259" key="14">
    <source>
        <dbReference type="Pfam" id="PF22983"/>
    </source>
</evidence>
<protein>
    <recommendedName>
        <fullName evidence="3 10">Mediator of RNA polymerase II transcription subunit 14</fullName>
    </recommendedName>
    <alternativeName>
        <fullName evidence="9 10">Mediator complex subunit 14</fullName>
    </alternativeName>
</protein>
<evidence type="ECO:0000259" key="12">
    <source>
        <dbReference type="Pfam" id="PF08638"/>
    </source>
</evidence>
<gene>
    <name evidence="19" type="primary">Med14</name>
</gene>
<evidence type="ECO:0000259" key="13">
    <source>
        <dbReference type="Pfam" id="PF22981"/>
    </source>
</evidence>
<dbReference type="GO" id="GO:0016592">
    <property type="term" value="C:mediator complex"/>
    <property type="evidence" value="ECO:0007669"/>
    <property type="project" value="UniProtKB-UniRule"/>
</dbReference>
<evidence type="ECO:0000256" key="8">
    <source>
        <dbReference type="ARBA" id="ARBA00023242"/>
    </source>
</evidence>
<evidence type="ECO:0000256" key="9">
    <source>
        <dbReference type="ARBA" id="ARBA00032007"/>
    </source>
</evidence>
<comment type="similarity">
    <text evidence="2 10">Belongs to the Mediator complex subunit 14 family.</text>
</comment>
<feature type="domain" description="Mediator of RNA polymerase II transcription subunit 14 RM5" evidence="17">
    <location>
        <begin position="689"/>
        <end position="774"/>
    </location>
</feature>
<organism evidence="19">
    <name type="scientific">Phallusia mammillata</name>
    <dbReference type="NCBI Taxonomy" id="59560"/>
    <lineage>
        <taxon>Eukaryota</taxon>
        <taxon>Metazoa</taxon>
        <taxon>Chordata</taxon>
        <taxon>Tunicata</taxon>
        <taxon>Ascidiacea</taxon>
        <taxon>Phlebobranchia</taxon>
        <taxon>Ascidiidae</taxon>
        <taxon>Phallusia</taxon>
    </lineage>
</organism>
<dbReference type="PANTHER" id="PTHR12809:SF2">
    <property type="entry name" value="MEDIATOR OF RNA POLYMERASE II TRANSCRIPTION SUBUNIT 14"/>
    <property type="match status" value="1"/>
</dbReference>
<proteinExistence type="evidence at transcript level"/>
<evidence type="ECO:0000259" key="16">
    <source>
        <dbReference type="Pfam" id="PF25065"/>
    </source>
</evidence>
<dbReference type="InterPro" id="IPR055122">
    <property type="entry name" value="Med14_N"/>
</dbReference>
<keyword evidence="6 10" id="KW-0010">Activator</keyword>
<dbReference type="GO" id="GO:0006357">
    <property type="term" value="P:regulation of transcription by RNA polymerase II"/>
    <property type="evidence" value="ECO:0007669"/>
    <property type="project" value="InterPro"/>
</dbReference>
<name>A0A6F9DL67_9ASCI</name>
<feature type="domain" description="Mediator of RNA polymerase II transcription subunit 14 RM3" evidence="16">
    <location>
        <begin position="422"/>
        <end position="533"/>
    </location>
</feature>
<dbReference type="InterPro" id="IPR055107">
    <property type="entry name" value="Med14_RM8"/>
</dbReference>
<dbReference type="Pfam" id="PF08638">
    <property type="entry name" value="Med14"/>
    <property type="match status" value="1"/>
</dbReference>
<dbReference type="GO" id="GO:0003712">
    <property type="term" value="F:transcription coregulator activity"/>
    <property type="evidence" value="ECO:0007669"/>
    <property type="project" value="UniProtKB-UniRule"/>
</dbReference>
<dbReference type="Pfam" id="PF25065">
    <property type="entry name" value="RM3_Med14"/>
    <property type="match status" value="1"/>
</dbReference>
<keyword evidence="5 10" id="KW-0805">Transcription regulation</keyword>
<dbReference type="InterPro" id="IPR055114">
    <property type="entry name" value="Med14_RM6"/>
</dbReference>
<evidence type="ECO:0000256" key="2">
    <source>
        <dbReference type="ARBA" id="ARBA00007813"/>
    </source>
</evidence>
<dbReference type="Pfam" id="PF22981">
    <property type="entry name" value="RM2_Med14"/>
    <property type="match status" value="1"/>
</dbReference>
<dbReference type="InterPro" id="IPR055113">
    <property type="entry name" value="Med14_RM2"/>
</dbReference>
<evidence type="ECO:0000313" key="19">
    <source>
        <dbReference type="EMBL" id="CAB3263726.1"/>
    </source>
</evidence>
<comment type="subcellular location">
    <subcellularLocation>
        <location evidence="1 10">Nucleus</location>
    </subcellularLocation>
</comment>
<dbReference type="Pfam" id="PF22983">
    <property type="entry name" value="RM8_Med14"/>
    <property type="match status" value="1"/>
</dbReference>
<sequence length="1319" mass="149348">MAHMMQNSMVQLNQHQQMHFSDQNIPSVNQMQHQQQQQTHPMQNMQVNSNFLQPSVPQNQVMPANTNQNLPPPGTIPLNTLIEFVVHKTYHDITVMADLLPSKTDMERKIAIVQFTTRTRQLFIRLLSLVKWASSVGKVVKCSEISSFLDRQAMLFVDTADKMHILANQVVVQARLPNFSVPAAVDVLTTGTYPRLPNCIRDRIIPPDPILPKEKKATLKRIEQIILFRLVTEIIPPQINELKVEKGVVHLHVPGEFKASITLMGDGADVPWRLLKLDFLVEDREVGNGKALVHSIQVNYIHELVQSRLVANDKPLVDLFNILHFFCLSLKLEVLQAQADRLMKLRWGKFIQIDEYQAGQKLTLSYWRVNPYKKQTKPFSIVIRQSATKPSNPLQVIHIPKVPLDDVSLVESASTINHLSLELLINQSICIRSYHILIQLKEMLHKHIRNDPSYFAGKSNGQSSVLLIPLLEPYKEKDCLSIHVDPQTGAFIPSLDKAEQSLLDKIEKEINENQLSILTWISTLRCMALKDRCRNFVQHLPVVCLDRLPFANNQTHPISEFGENHMYIKIARYPMYYIVVVMVFDVNRPTRFTNKYYLLQTSTTPPVKSEINLENDSRSSELFAVGLVQLDTKLTDFNMDFEQPPNKRKKLTSCEALDENARELLHITSLCSARIPFVSLMEKLRDAGIEHQGAQDEGPDVGIICKIVTLPNVKGVSSEVNALLQDAVLQCSFRLQERLNKFWSVELLMKAPPLKPVTPRHQSESMQVTFHYEIGLNLNSPGGSNPVESFLADWGAVARLYGPYYLFCEQLKHPACTLRNDTQLYAFNYKSITIKYGKPPTFFVTITWSPEKKYQLHFGRCDNAASSNAHCLTRHYLNETFKINPDISKLMHVLLDTSAPLQAIAQLPSTPLIGVSTKLNVADQVFSVIAQTPTHVRITFLSTYCIDVYFRSDGLVAIRDGSFSQFDYAKIKHHFVPIPGLTTFLARFKDPKDVRHRSDMEKDNPPSPAPAPPGTLTSDTYGLQDIKYSAWSGASCTLLPHNALEMMCSPGMIQNRRNHNQSFTPCALEQFLGTTMVRRNLDRCIKGASSDITIIPVDGADGSLASSFATRSLQFICKPHPQTFQQLVLKIQPVQIGQQIESWNPDDLVYLEEYFNMRVSCSPYRFNAMKSFFTMICAPARILKDFIQLMRMELSGARGSGPNAKWSMNIGLTSPPRVSIAPFGMPSVLIKDKILLFVQLTQILPPTTQASPQIIVIPFLHEPQKPTVNILPQALQGNTAIHHVLQQVDELLNRIPDVRENWFSNAVRLIIDNFVIQAS</sequence>
<evidence type="ECO:0000256" key="6">
    <source>
        <dbReference type="ARBA" id="ARBA00023159"/>
    </source>
</evidence>
<dbReference type="PANTHER" id="PTHR12809">
    <property type="entry name" value="MEDIATOR COMPLEX SUBUNIT"/>
    <property type="match status" value="1"/>
</dbReference>
<reference evidence="19" key="1">
    <citation type="submission" date="2020-04" db="EMBL/GenBank/DDBJ databases">
        <authorList>
            <person name="Neveu A P."/>
        </authorList>
    </citation>
    <scope>NUCLEOTIDE SEQUENCE</scope>
    <source>
        <tissue evidence="19">Whole embryo</tissue>
    </source>
</reference>
<feature type="domain" description="Mediator complex subunit MED14 N-terminal" evidence="12">
    <location>
        <begin position="75"/>
        <end position="264"/>
    </location>
</feature>
<evidence type="ECO:0000259" key="18">
    <source>
        <dbReference type="Pfam" id="PF25069"/>
    </source>
</evidence>
<evidence type="ECO:0000256" key="11">
    <source>
        <dbReference type="SAM" id="MobiDB-lite"/>
    </source>
</evidence>
<evidence type="ECO:0000256" key="10">
    <source>
        <dbReference type="RuleBase" id="RU365082"/>
    </source>
</evidence>
<keyword evidence="7 10" id="KW-0804">Transcription</keyword>